<keyword evidence="4" id="KW-1185">Reference proteome</keyword>
<proteinExistence type="inferred from homology"/>
<gene>
    <name evidence="3" type="ORF">ACFPM8_01040</name>
</gene>
<dbReference type="SUPFAM" id="SSF54506">
    <property type="entry name" value="Diaminopimelate epimerase-like"/>
    <property type="match status" value="2"/>
</dbReference>
<evidence type="ECO:0000313" key="4">
    <source>
        <dbReference type="Proteomes" id="UP001596045"/>
    </source>
</evidence>
<comment type="caution">
    <text evidence="3">The sequence shown here is derived from an EMBL/GenBank/DDBJ whole genome shotgun (WGS) entry which is preliminary data.</text>
</comment>
<dbReference type="Proteomes" id="UP001596045">
    <property type="component" value="Unassembled WGS sequence"/>
</dbReference>
<accession>A0ABW0M5I0</accession>
<organism evidence="3 4">
    <name type="scientific">Paraherbaspirillum soli</name>
    <dbReference type="NCBI Taxonomy" id="631222"/>
    <lineage>
        <taxon>Bacteria</taxon>
        <taxon>Pseudomonadati</taxon>
        <taxon>Pseudomonadota</taxon>
        <taxon>Betaproteobacteria</taxon>
        <taxon>Burkholderiales</taxon>
        <taxon>Oxalobacteraceae</taxon>
        <taxon>Paraherbaspirillum</taxon>
    </lineage>
</organism>
<dbReference type="Gene3D" id="3.10.310.10">
    <property type="entry name" value="Diaminopimelate Epimerase, Chain A, domain 1"/>
    <property type="match status" value="2"/>
</dbReference>
<sequence>MSKQFPNPDLSYLRIRHAFGIPEFPVMHMRGGTSTGIVIWQQHLPADEALRDELIRHLMGVPLDGERGGNRQTHGLGRATPTSNKVFIVDVDPDRRLISSTLAQLAADKSAIDWSVNCGNMSAALPLYALDTGLIEVDRARQDAQLNARFQLDIFNTNTGSRMSAQMALDAGSGNLLADTAIPGVDGRFPGVDLYLHEPVGAKTGALLPTGQVLDVIDGIEVSCVDVAVPMVIAAAAAFGKTGYETPAELDADGDFKQRLRQLWVAAGLRMGLKQRSGQAMTAAQLAASETIPKICLVAPARNGGHLSVRYFTPQAAHPSLAVSGGCCLASACLLPGSVARRAAPYAPSVTAAADTYDIAIENPAGVLETRIEAMTRNAQVHICQAAYRRSAQILLRGTFPLYRGSPALNAFLRAQSV</sequence>
<name>A0ABW0M5I0_9BURK</name>
<dbReference type="PANTHER" id="PTHR43709">
    <property type="entry name" value="ACONITATE ISOMERASE-RELATED"/>
    <property type="match status" value="1"/>
</dbReference>
<comment type="similarity">
    <text evidence="1">Belongs to the PrpF family.</text>
</comment>
<evidence type="ECO:0000256" key="2">
    <source>
        <dbReference type="ARBA" id="ARBA00023235"/>
    </source>
</evidence>
<protein>
    <submittedName>
        <fullName evidence="3">PrpF domain-containing protein</fullName>
    </submittedName>
</protein>
<keyword evidence="2" id="KW-0413">Isomerase</keyword>
<dbReference type="RefSeq" id="WP_378994063.1">
    <property type="nucleotide sequence ID" value="NZ_JBHSMT010000005.1"/>
</dbReference>
<evidence type="ECO:0000256" key="1">
    <source>
        <dbReference type="ARBA" id="ARBA00007673"/>
    </source>
</evidence>
<dbReference type="PANTHER" id="PTHR43709:SF2">
    <property type="entry name" value="DUF453 DOMAIN PROTEIN (AFU_ORTHOLOGUE AFUA_6G00360)"/>
    <property type="match status" value="1"/>
</dbReference>
<reference evidence="4" key="1">
    <citation type="journal article" date="2019" name="Int. J. Syst. Evol. Microbiol.">
        <title>The Global Catalogue of Microorganisms (GCM) 10K type strain sequencing project: providing services to taxonomists for standard genome sequencing and annotation.</title>
        <authorList>
            <consortium name="The Broad Institute Genomics Platform"/>
            <consortium name="The Broad Institute Genome Sequencing Center for Infectious Disease"/>
            <person name="Wu L."/>
            <person name="Ma J."/>
        </authorList>
    </citation>
    <scope>NUCLEOTIDE SEQUENCE [LARGE SCALE GENOMIC DNA]</scope>
    <source>
        <strain evidence="4">JCM 17066</strain>
    </source>
</reference>
<evidence type="ECO:0000313" key="3">
    <source>
        <dbReference type="EMBL" id="MFC5472532.1"/>
    </source>
</evidence>
<dbReference type="Pfam" id="PF04303">
    <property type="entry name" value="PrpF"/>
    <property type="match status" value="1"/>
</dbReference>
<dbReference type="InterPro" id="IPR007400">
    <property type="entry name" value="PrpF-like"/>
</dbReference>
<dbReference type="EMBL" id="JBHSMT010000005">
    <property type="protein sequence ID" value="MFC5472532.1"/>
    <property type="molecule type" value="Genomic_DNA"/>
</dbReference>